<dbReference type="KEGG" id="geh:HYN69_11560"/>
<keyword evidence="1" id="KW-0808">Transferase</keyword>
<dbReference type="InterPro" id="IPR008884">
    <property type="entry name" value="TylF_MeTrfase"/>
</dbReference>
<dbReference type="PANTHER" id="PTHR40036:SF1">
    <property type="entry name" value="MACROCIN O-METHYLTRANSFERASE"/>
    <property type="match status" value="1"/>
</dbReference>
<dbReference type="AlphaFoldDB" id="A0A2S0UMN0"/>
<reference evidence="1 2" key="1">
    <citation type="submission" date="2018-04" db="EMBL/GenBank/DDBJ databases">
        <title>Genome sequencing of Gemmobacter.</title>
        <authorList>
            <person name="Yi H."/>
            <person name="Baek M.-G."/>
        </authorList>
    </citation>
    <scope>NUCLEOTIDE SEQUENCE [LARGE SCALE GENOMIC DNA]</scope>
    <source>
        <strain evidence="1 2">HYN0069</strain>
    </source>
</reference>
<dbReference type="RefSeq" id="WP_108435871.1">
    <property type="nucleotide sequence ID" value="NZ_CP028918.1"/>
</dbReference>
<accession>A0A2S0UMN0</accession>
<dbReference type="SUPFAM" id="SSF53335">
    <property type="entry name" value="S-adenosyl-L-methionine-dependent methyltransferases"/>
    <property type="match status" value="1"/>
</dbReference>
<dbReference type="GO" id="GO:0032259">
    <property type="term" value="P:methylation"/>
    <property type="evidence" value="ECO:0007669"/>
    <property type="project" value="UniProtKB-KW"/>
</dbReference>
<evidence type="ECO:0000313" key="2">
    <source>
        <dbReference type="Proteomes" id="UP000244496"/>
    </source>
</evidence>
<dbReference type="Gene3D" id="3.40.50.150">
    <property type="entry name" value="Vaccinia Virus protein VP39"/>
    <property type="match status" value="1"/>
</dbReference>
<protein>
    <submittedName>
        <fullName evidence="1">Macrocin O-methyltransferase</fullName>
    </submittedName>
</protein>
<proteinExistence type="predicted"/>
<dbReference type="EMBL" id="CP028918">
    <property type="protein sequence ID" value="AWB49053.1"/>
    <property type="molecule type" value="Genomic_DNA"/>
</dbReference>
<dbReference type="Pfam" id="PF05711">
    <property type="entry name" value="TylF"/>
    <property type="match status" value="1"/>
</dbReference>
<organism evidence="1 2">
    <name type="scientific">Paragemmobacter aquarius</name>
    <dbReference type="NCBI Taxonomy" id="2169400"/>
    <lineage>
        <taxon>Bacteria</taxon>
        <taxon>Pseudomonadati</taxon>
        <taxon>Pseudomonadota</taxon>
        <taxon>Alphaproteobacteria</taxon>
        <taxon>Rhodobacterales</taxon>
        <taxon>Paracoccaceae</taxon>
        <taxon>Paragemmobacter</taxon>
    </lineage>
</organism>
<keyword evidence="1" id="KW-0489">Methyltransferase</keyword>
<sequence length="299" mass="32805">MPNPIKRITRNLRDLKVGRKSYEAGLLAKVVQVDAAKSAVVDRYLDLMRDVMIGRLTRDPAQPYITRPQIEASGPDFVIQPVAYDEATRDNGLDWPMTAFSMIGTKRMDNLRGICIAAIADGVGGDFVETGVWRGGACIFMRAILEAHGCTDRKVWVCDSFEGLPPPDAGEFPADEGLNLNEYDGLSISLEAVQDNFRSFGLLDGQVEFVKGWFKDTLHVAPIERIAVLRLDGDLYQSTIEALEALYPKVSPGGYVIVDDYGAFEACRKAVHDYLGKIGSGDITLANIDGIGAWFQKPA</sequence>
<dbReference type="PANTHER" id="PTHR40036">
    <property type="entry name" value="MACROCIN O-METHYLTRANSFERASE"/>
    <property type="match status" value="1"/>
</dbReference>
<dbReference type="InterPro" id="IPR029063">
    <property type="entry name" value="SAM-dependent_MTases_sf"/>
</dbReference>
<name>A0A2S0UMN0_9RHOB</name>
<dbReference type="OrthoDB" id="9811332at2"/>
<evidence type="ECO:0000313" key="1">
    <source>
        <dbReference type="EMBL" id="AWB49053.1"/>
    </source>
</evidence>
<keyword evidence="2" id="KW-1185">Reference proteome</keyword>
<dbReference type="Proteomes" id="UP000244496">
    <property type="component" value="Chromosome"/>
</dbReference>
<gene>
    <name evidence="1" type="ORF">HYN69_11560</name>
</gene>
<dbReference type="GO" id="GO:0008168">
    <property type="term" value="F:methyltransferase activity"/>
    <property type="evidence" value="ECO:0007669"/>
    <property type="project" value="UniProtKB-KW"/>
</dbReference>